<dbReference type="AlphaFoldDB" id="A0A1I3Q643"/>
<sequence>MKPIMKSYTISTKRQLAPAMDYEWLRKEGLKHVEQLASDLWTDYNAHDPGITLLEALCYVLTELSYRSNFDMKDLLHDAPDQVLYTAREILTNHPFTIADYRKLLIDIDGINNAWLYPAGSPEVPIFYDHVDKTLQLTTTDTPVRINGLYDVVLDFDNEEPYGDLNSGDVEWISPDGEFVLNIELPSYGAIDRAVLKTDIVSATVANATGKYPYELVLNAAEDATFKVPFAVTVAKHPSTGKITAAQIWDLLQAEGFVSQLADSYVQKLKVIDDVFKRVTRRLQSHRNLCEDFVSVKQVSYEEVALCMDVDISPETDIEYVQAALFFAIENYLNPSVNFYSLKELLDMGWEVSDIYNGVALTNGFIDPKELEATQLRTHLYASDIISLLMDIEGVLSVRNLLMTKYGTDGQPVDGAIGVDWCMQISGQHKPVLSTSRSKILFYKGGFPFHANVNEVKDTLLVMKAQRTVGKRKGYDVELLPDEGRSRDTLSYRPVQYDLPTVYGVGEAGLPPHADVLRKAQQRQLKGYLLFFEQLLADFFAQLTYADTLFSVGDIKQTYFAQYLDDIKDSEGLLSEAFKNAVTGAPDAQGWRELYENKAQYAARRNRLLDHLLARFAESFNDFALLQYRINLEEQTAERIDSEELIAAKIQALKRYPEISANRSQAFNCFPQTDDYGLAEAQLWDTENVSGLEKRVGTLIGVRDVSRRFLYCIRNTEVRCEEEWVDGELYCTHRFELTSREGIVLASEKFSEKAQAEVTLKKIFDTVLLAQHFGVEGNKLVLSIDGDRLLETVNTFETAVEANEAIEKLVAEFGSECGDPEGMHLIEHVLLRPRSEAFKLMDLCGMEGDCPCELDMYSFRASVVLPYWPDHFDHPSFRNYVEDRLQEEAPAHIQLKVCWISNEQMRLFEIRYKAWIEALAYYFQEDKQDLSRLQETSDELLELLPQLKNIHPKATLHNCSESNIENNPVMLGRTILGTYLNQ</sequence>
<keyword evidence="2" id="KW-1185">Reference proteome</keyword>
<evidence type="ECO:0000313" key="1">
    <source>
        <dbReference type="EMBL" id="SFJ29483.1"/>
    </source>
</evidence>
<protein>
    <submittedName>
        <fullName evidence="1">Uncharacterized protein</fullName>
    </submittedName>
</protein>
<accession>A0A1I3Q643</accession>
<dbReference type="STRING" id="1477437.SAMN05444682_108283"/>
<proteinExistence type="predicted"/>
<name>A0A1I3Q643_9SPHI</name>
<dbReference type="Proteomes" id="UP000198670">
    <property type="component" value="Unassembled WGS sequence"/>
</dbReference>
<gene>
    <name evidence="1" type="ORF">SAMN05444682_108283</name>
</gene>
<evidence type="ECO:0000313" key="2">
    <source>
        <dbReference type="Proteomes" id="UP000198670"/>
    </source>
</evidence>
<dbReference type="EMBL" id="FOQO01000008">
    <property type="protein sequence ID" value="SFJ29483.1"/>
    <property type="molecule type" value="Genomic_DNA"/>
</dbReference>
<reference evidence="1 2" key="1">
    <citation type="submission" date="2016-10" db="EMBL/GenBank/DDBJ databases">
        <authorList>
            <person name="de Groot N.N."/>
        </authorList>
    </citation>
    <scope>NUCLEOTIDE SEQUENCE [LARGE SCALE GENOMIC DNA]</scope>
    <source>
        <strain evidence="1 2">RK1</strain>
    </source>
</reference>
<organism evidence="1 2">
    <name type="scientific">Parapedobacter indicus</name>
    <dbReference type="NCBI Taxonomy" id="1477437"/>
    <lineage>
        <taxon>Bacteria</taxon>
        <taxon>Pseudomonadati</taxon>
        <taxon>Bacteroidota</taxon>
        <taxon>Sphingobacteriia</taxon>
        <taxon>Sphingobacteriales</taxon>
        <taxon>Sphingobacteriaceae</taxon>
        <taxon>Parapedobacter</taxon>
    </lineage>
</organism>